<reference evidence="7 8" key="1">
    <citation type="submission" date="2017-10" db="EMBL/GenBank/DDBJ databases">
        <title>Genome of an Actinobacterium that displays light-enhanced growth.</title>
        <authorList>
            <person name="Maresca J.A."/>
            <person name="Hempel P."/>
            <person name="Shevchenko O."/>
            <person name="Miller K.J."/>
            <person name="Hahn M.W."/>
        </authorList>
    </citation>
    <scope>NUCLEOTIDE SEQUENCE [LARGE SCALE GENOMIC DNA]</scope>
    <source>
        <strain evidence="7 8">MWH-Mo1</strain>
    </source>
</reference>
<accession>A0A2Z3S0B6</accession>
<evidence type="ECO:0000313" key="8">
    <source>
        <dbReference type="Proteomes" id="UP000246894"/>
    </source>
</evidence>
<name>A0A2Z3S0B6_9MICO</name>
<keyword evidence="2 5" id="KW-0812">Transmembrane</keyword>
<dbReference type="KEGG" id="aum:AURMO_01576"/>
<dbReference type="Pfam" id="PF13515">
    <property type="entry name" value="FUSC_2"/>
    <property type="match status" value="1"/>
</dbReference>
<feature type="transmembrane region" description="Helical" evidence="5">
    <location>
        <begin position="102"/>
        <end position="119"/>
    </location>
</feature>
<evidence type="ECO:0000256" key="3">
    <source>
        <dbReference type="ARBA" id="ARBA00022989"/>
    </source>
</evidence>
<organism evidence="7 8">
    <name type="scientific">Aurantimicrobium photophilum</name>
    <dbReference type="NCBI Taxonomy" id="1987356"/>
    <lineage>
        <taxon>Bacteria</taxon>
        <taxon>Bacillati</taxon>
        <taxon>Actinomycetota</taxon>
        <taxon>Actinomycetes</taxon>
        <taxon>Micrococcales</taxon>
        <taxon>Microbacteriaceae</taxon>
        <taxon>Aurantimicrobium</taxon>
    </lineage>
</organism>
<proteinExistence type="predicted"/>
<dbReference type="AlphaFoldDB" id="A0A2Z3S0B6"/>
<sequence length="330" mass="35293">MVRPALKANIMFFSSIVFMLVPTILVVFVGWPTAASLAMLAAMGGLFSMIGYHGRGMLLLIIATGVTTFAASFVSENPWASAALMLLCGAGLGAVNKWGLSLWNFMFPVFAAAVIAQPPKVASGALPNALLTSGIAMGSLILAALLTMILVKEPRQKETTVYPTKVNVMYAVNLGVLLAVSGYFTSIYRHEQIGVWLTLTIVIILIYPYAGQSTSRAIQRAAGTILGFLIAIGVGASGLPDFLFYATAFVFLEIALLMRIAPGKKYWEYVMFLTPGVVLISGKPSELTAVSHDRLYATIIAAVACLIVLAIERGLFWRGGLNKKPEVVAH</sequence>
<dbReference type="Proteomes" id="UP000246894">
    <property type="component" value="Chromosome"/>
</dbReference>
<dbReference type="InterPro" id="IPR049453">
    <property type="entry name" value="Memb_transporter_dom"/>
</dbReference>
<evidence type="ECO:0000259" key="6">
    <source>
        <dbReference type="Pfam" id="PF13515"/>
    </source>
</evidence>
<feature type="transmembrane region" description="Helical" evidence="5">
    <location>
        <begin position="217"/>
        <end position="236"/>
    </location>
</feature>
<feature type="transmembrane region" description="Helical" evidence="5">
    <location>
        <begin position="295"/>
        <end position="316"/>
    </location>
</feature>
<dbReference type="GO" id="GO:0016020">
    <property type="term" value="C:membrane"/>
    <property type="evidence" value="ECO:0007669"/>
    <property type="project" value="UniProtKB-SubCell"/>
</dbReference>
<evidence type="ECO:0000256" key="2">
    <source>
        <dbReference type="ARBA" id="ARBA00022692"/>
    </source>
</evidence>
<dbReference type="EMBL" id="CP023994">
    <property type="protein sequence ID" value="AWR22160.1"/>
    <property type="molecule type" value="Genomic_DNA"/>
</dbReference>
<evidence type="ECO:0000256" key="5">
    <source>
        <dbReference type="SAM" id="Phobius"/>
    </source>
</evidence>
<feature type="transmembrane region" description="Helical" evidence="5">
    <location>
        <begin position="242"/>
        <end position="259"/>
    </location>
</feature>
<feature type="transmembrane region" description="Helical" evidence="5">
    <location>
        <begin position="12"/>
        <end position="29"/>
    </location>
</feature>
<dbReference type="OrthoDB" id="9819126at2"/>
<evidence type="ECO:0000256" key="1">
    <source>
        <dbReference type="ARBA" id="ARBA00004141"/>
    </source>
</evidence>
<keyword evidence="4 5" id="KW-0472">Membrane</keyword>
<feature type="transmembrane region" description="Helical" evidence="5">
    <location>
        <begin position="57"/>
        <end position="73"/>
    </location>
</feature>
<comment type="subcellular location">
    <subcellularLocation>
        <location evidence="1">Membrane</location>
        <topology evidence="1">Multi-pass membrane protein</topology>
    </subcellularLocation>
</comment>
<keyword evidence="8" id="KW-1185">Reference proteome</keyword>
<evidence type="ECO:0000256" key="4">
    <source>
        <dbReference type="ARBA" id="ARBA00023136"/>
    </source>
</evidence>
<feature type="transmembrane region" description="Helical" evidence="5">
    <location>
        <begin position="168"/>
        <end position="187"/>
    </location>
</feature>
<evidence type="ECO:0000313" key="7">
    <source>
        <dbReference type="EMBL" id="AWR22160.1"/>
    </source>
</evidence>
<keyword evidence="3 5" id="KW-1133">Transmembrane helix</keyword>
<feature type="transmembrane region" description="Helical" evidence="5">
    <location>
        <begin position="125"/>
        <end position="147"/>
    </location>
</feature>
<protein>
    <recommendedName>
        <fullName evidence="6">Integral membrane bound transporter domain-containing protein</fullName>
    </recommendedName>
</protein>
<feature type="transmembrane region" description="Helical" evidence="5">
    <location>
        <begin position="193"/>
        <end position="210"/>
    </location>
</feature>
<feature type="domain" description="Integral membrane bound transporter" evidence="6">
    <location>
        <begin position="186"/>
        <end position="308"/>
    </location>
</feature>
<gene>
    <name evidence="7" type="ORF">AURMO_01576</name>
</gene>
<dbReference type="RefSeq" id="WP_110234620.1">
    <property type="nucleotide sequence ID" value="NZ_CP023994.1"/>
</dbReference>